<proteinExistence type="predicted"/>
<dbReference type="Gene3D" id="3.20.20.150">
    <property type="entry name" value="Divalent-metal-dependent TIM barrel enzymes"/>
    <property type="match status" value="1"/>
</dbReference>
<keyword evidence="2" id="KW-0255">Endonuclease</keyword>
<name>A0ABU4VP95_9ACTN</name>
<dbReference type="PANTHER" id="PTHR31290">
    <property type="entry name" value="UV-DAMAGE ENDONUCLEASE"/>
    <property type="match status" value="1"/>
</dbReference>
<gene>
    <name evidence="7" type="ORF">SK069_18945</name>
</gene>
<evidence type="ECO:0000256" key="1">
    <source>
        <dbReference type="ARBA" id="ARBA00022722"/>
    </source>
</evidence>
<evidence type="ECO:0000256" key="6">
    <source>
        <dbReference type="ARBA" id="ARBA00023204"/>
    </source>
</evidence>
<keyword evidence="4" id="KW-0228">DNA excision</keyword>
<dbReference type="InterPro" id="IPR004601">
    <property type="entry name" value="UvdE"/>
</dbReference>
<protein>
    <recommendedName>
        <fullName evidence="9">UV DNA damage repair endonuclease UvsE</fullName>
    </recommendedName>
</protein>
<dbReference type="Proteomes" id="UP001277761">
    <property type="component" value="Unassembled WGS sequence"/>
</dbReference>
<keyword evidence="1" id="KW-0540">Nuclease</keyword>
<dbReference type="SUPFAM" id="SSF51658">
    <property type="entry name" value="Xylose isomerase-like"/>
    <property type="match status" value="1"/>
</dbReference>
<keyword evidence="8" id="KW-1185">Reference proteome</keyword>
<keyword evidence="5" id="KW-0378">Hydrolase</keyword>
<sequence length="323" mass="35233">MPTAHRLGFAVKVLGDGGLPSHDTRRWQSGPHLRHSLELLGAILERLERDDVRMYRLPTQLAPYATLPGHPEFHGQVGECADELAAIGERVAELGIRLSSHPGQYTVLNSENPETQRAAAAELEVQGALFDAMGLGPEAVVVLHVGGAAGGADAARGRFEEGFGLLSDAARRRLVIENDDRTFGLVDVLPLARAIDRPVVFDVLHHHCHDPEGLTVAEALPLALDTWPDDVRPKIHYSSPRTVLGEKERKVGRRVERTPVLPQLRAHADTIDPIGFEELLRGPLGARDVDVMLEAKAKDLALLALRDHLVGRGFAWRAGELLV</sequence>
<evidence type="ECO:0000313" key="7">
    <source>
        <dbReference type="EMBL" id="MDX8153681.1"/>
    </source>
</evidence>
<dbReference type="EMBL" id="JAXAVX010000018">
    <property type="protein sequence ID" value="MDX8153681.1"/>
    <property type="molecule type" value="Genomic_DNA"/>
</dbReference>
<reference evidence="7 8" key="1">
    <citation type="submission" date="2023-11" db="EMBL/GenBank/DDBJ databases">
        <authorList>
            <person name="Xu M."/>
            <person name="Jiang T."/>
        </authorList>
    </citation>
    <scope>NUCLEOTIDE SEQUENCE [LARGE SCALE GENOMIC DNA]</scope>
    <source>
        <strain evidence="7 8">SD</strain>
    </source>
</reference>
<accession>A0ABU4VP95</accession>
<organism evidence="7 8">
    <name type="scientific">Patulibacter brassicae</name>
    <dbReference type="NCBI Taxonomy" id="1705717"/>
    <lineage>
        <taxon>Bacteria</taxon>
        <taxon>Bacillati</taxon>
        <taxon>Actinomycetota</taxon>
        <taxon>Thermoleophilia</taxon>
        <taxon>Solirubrobacterales</taxon>
        <taxon>Patulibacteraceae</taxon>
        <taxon>Patulibacter</taxon>
    </lineage>
</organism>
<evidence type="ECO:0000256" key="5">
    <source>
        <dbReference type="ARBA" id="ARBA00022801"/>
    </source>
</evidence>
<comment type="caution">
    <text evidence="7">The sequence shown here is derived from an EMBL/GenBank/DDBJ whole genome shotgun (WGS) entry which is preliminary data.</text>
</comment>
<evidence type="ECO:0000256" key="3">
    <source>
        <dbReference type="ARBA" id="ARBA00022763"/>
    </source>
</evidence>
<dbReference type="RefSeq" id="WP_319955831.1">
    <property type="nucleotide sequence ID" value="NZ_JAXAVX010000018.1"/>
</dbReference>
<evidence type="ECO:0000256" key="4">
    <source>
        <dbReference type="ARBA" id="ARBA00022769"/>
    </source>
</evidence>
<dbReference type="Pfam" id="PF03851">
    <property type="entry name" value="UvdE"/>
    <property type="match status" value="1"/>
</dbReference>
<keyword evidence="6" id="KW-0234">DNA repair</keyword>
<evidence type="ECO:0008006" key="9">
    <source>
        <dbReference type="Google" id="ProtNLM"/>
    </source>
</evidence>
<dbReference type="InterPro" id="IPR036237">
    <property type="entry name" value="Xyl_isomerase-like_sf"/>
</dbReference>
<evidence type="ECO:0000313" key="8">
    <source>
        <dbReference type="Proteomes" id="UP001277761"/>
    </source>
</evidence>
<evidence type="ECO:0000256" key="2">
    <source>
        <dbReference type="ARBA" id="ARBA00022759"/>
    </source>
</evidence>
<dbReference type="PANTHER" id="PTHR31290:SF5">
    <property type="entry name" value="UV-DAMAGE ENDONUCLEASE"/>
    <property type="match status" value="1"/>
</dbReference>
<keyword evidence="3" id="KW-0227">DNA damage</keyword>